<keyword evidence="9" id="KW-0165">Cleavage on pair of basic residues</keyword>
<dbReference type="GO" id="GO:0019031">
    <property type="term" value="C:viral envelope"/>
    <property type="evidence" value="ECO:0007669"/>
    <property type="project" value="UniProtKB-KW"/>
</dbReference>
<evidence type="ECO:0000256" key="24">
    <source>
        <dbReference type="SAM" id="Phobius"/>
    </source>
</evidence>
<gene>
    <name evidence="26" type="primary">env</name>
</gene>
<evidence type="ECO:0000256" key="11">
    <source>
        <dbReference type="ARBA" id="ARBA00022804"/>
    </source>
</evidence>
<protein>
    <recommendedName>
        <fullName evidence="6">Envelope glycoprotein</fullName>
    </recommendedName>
    <alternativeName>
        <fullName evidence="23">Env polyprotein</fullName>
    </alternativeName>
</protein>
<keyword evidence="7" id="KW-1032">Host cell membrane</keyword>
<dbReference type="InterPro" id="IPR000328">
    <property type="entry name" value="GP41-like"/>
</dbReference>
<evidence type="ECO:0000256" key="4">
    <source>
        <dbReference type="ARBA" id="ARBA00004650"/>
    </source>
</evidence>
<dbReference type="GO" id="GO:0046718">
    <property type="term" value="P:symbiont entry into host cell"/>
    <property type="evidence" value="ECO:0007669"/>
    <property type="project" value="UniProtKB-KW"/>
</dbReference>
<keyword evidence="8" id="KW-0945">Host-virus interaction</keyword>
<keyword evidence="17 24" id="KW-0472">Membrane</keyword>
<evidence type="ECO:0000256" key="14">
    <source>
        <dbReference type="ARBA" id="ARBA00022879"/>
    </source>
</evidence>
<evidence type="ECO:0000256" key="16">
    <source>
        <dbReference type="ARBA" id="ARBA00023054"/>
    </source>
</evidence>
<evidence type="ECO:0000256" key="7">
    <source>
        <dbReference type="ARBA" id="ARBA00022511"/>
    </source>
</evidence>
<dbReference type="GO" id="GO:0020002">
    <property type="term" value="C:host cell plasma membrane"/>
    <property type="evidence" value="ECO:0007669"/>
    <property type="project" value="UniProtKB-SubCell"/>
</dbReference>
<organism evidence="26">
    <name type="scientific">Equine infectious anemia virus</name>
    <dbReference type="NCBI Taxonomy" id="11665"/>
    <lineage>
        <taxon>Viruses</taxon>
        <taxon>Riboviria</taxon>
        <taxon>Pararnavirae</taxon>
        <taxon>Artverviricota</taxon>
        <taxon>Revtraviricetes</taxon>
        <taxon>Ortervirales</taxon>
        <taxon>Retroviridae</taxon>
        <taxon>Orthoretrovirinae</taxon>
        <taxon>Lentivirus</taxon>
        <taxon>Lentivirus equinfane</taxon>
    </lineage>
</organism>
<name>K7X5W3_9RETR</name>
<evidence type="ECO:0000256" key="15">
    <source>
        <dbReference type="ARBA" id="ARBA00022989"/>
    </source>
</evidence>
<comment type="subcellular location">
    <subcellularLocation>
        <location evidence="2">Host cell membrane</location>
        <topology evidence="2">Peripheral membrane protein</topology>
    </subcellularLocation>
    <subcellularLocation>
        <location evidence="1">Host cell membrane</location>
        <topology evidence="1">Single-pass type I membrane protein</topology>
    </subcellularLocation>
    <subcellularLocation>
        <location evidence="4">Virion membrane</location>
        <topology evidence="4">Peripheral membrane protein</topology>
    </subcellularLocation>
    <subcellularLocation>
        <location evidence="3">Virion membrane</location>
        <topology evidence="3">Single-pass type I membrane protein</topology>
    </subcellularLocation>
</comment>
<dbReference type="CDD" id="cd09909">
    <property type="entry name" value="HIV-1-like_HR1-HR2"/>
    <property type="match status" value="1"/>
</dbReference>
<dbReference type="GO" id="GO:0055036">
    <property type="term" value="C:virion membrane"/>
    <property type="evidence" value="ECO:0007669"/>
    <property type="project" value="UniProtKB-SubCell"/>
</dbReference>
<evidence type="ECO:0000256" key="23">
    <source>
        <dbReference type="ARBA" id="ARBA00029888"/>
    </source>
</evidence>
<keyword evidence="18" id="KW-1015">Disulfide bond</keyword>
<evidence type="ECO:0000256" key="22">
    <source>
        <dbReference type="ARBA" id="ARBA00025621"/>
    </source>
</evidence>
<evidence type="ECO:0000313" key="26">
    <source>
        <dbReference type="EMBL" id="AFW99173.1"/>
    </source>
</evidence>
<evidence type="ECO:0000256" key="13">
    <source>
        <dbReference type="ARBA" id="ARBA00022870"/>
    </source>
</evidence>
<keyword evidence="16" id="KW-0175">Coiled coil</keyword>
<dbReference type="GO" id="GO:0005198">
    <property type="term" value="F:structural molecule activity"/>
    <property type="evidence" value="ECO:0007669"/>
    <property type="project" value="InterPro"/>
</dbReference>
<dbReference type="EMBL" id="JX480632">
    <property type="protein sequence ID" value="AFW99173.1"/>
    <property type="molecule type" value="Genomic_DNA"/>
</dbReference>
<keyword evidence="14 26" id="KW-0261">Viral envelope protein</keyword>
<evidence type="ECO:0000256" key="1">
    <source>
        <dbReference type="ARBA" id="ARBA00004402"/>
    </source>
</evidence>
<dbReference type="Pfam" id="PF00971">
    <property type="entry name" value="EIAV_GP90"/>
    <property type="match status" value="1"/>
</dbReference>
<evidence type="ECO:0000256" key="6">
    <source>
        <dbReference type="ARBA" id="ARBA00014571"/>
    </source>
</evidence>
<feature type="transmembrane region" description="Helical" evidence="24">
    <location>
        <begin position="629"/>
        <end position="651"/>
    </location>
</feature>
<keyword evidence="11" id="KW-1161">Viral attachment to host cell</keyword>
<keyword evidence="12" id="KW-0946">Virion</keyword>
<evidence type="ECO:0000256" key="17">
    <source>
        <dbReference type="ARBA" id="ARBA00023136"/>
    </source>
</evidence>
<proteinExistence type="predicted"/>
<comment type="function">
    <text evidence="21">The transmembrane protein (TM) acts as a class I viral fusion protein. Under the current model, the protein has at least 3 conformational states: pre-fusion native state, pre-hairpin intermediate state, and post-fusion hairpin state. During viral and target cell membrane fusion, the coiled coil regions (heptad repeats) assume a trimer-of-hairpins structure, positioning the fusion peptide in close proximity to the C-terminal region of the ectodomain. The formation of this structure appears to drive apposition and subsequent fusion of viral and target cell membranes. Membranes fusion leads to delivery of the nucleocapsid into the cytoplasm.</text>
</comment>
<keyword evidence="13" id="KW-1043">Host membrane</keyword>
<comment type="function">
    <text evidence="22">The surface protein (SU) attaches the virus to the host cell by binding to its receptor. This interaction triggers the refolding of the transmembrane protein (TM) and is thought to activate its fusogenic potential by unmasking its fusion peptide. Fusion occurs at the host cell plasma membrane.</text>
</comment>
<evidence type="ECO:0000256" key="5">
    <source>
        <dbReference type="ARBA" id="ARBA00011327"/>
    </source>
</evidence>
<evidence type="ECO:0000259" key="25">
    <source>
        <dbReference type="Pfam" id="PF00517"/>
    </source>
</evidence>
<evidence type="ECO:0000256" key="8">
    <source>
        <dbReference type="ARBA" id="ARBA00022581"/>
    </source>
</evidence>
<dbReference type="GO" id="GO:0019062">
    <property type="term" value="P:virion attachment to host cell"/>
    <property type="evidence" value="ECO:0007669"/>
    <property type="project" value="UniProtKB-KW"/>
</dbReference>
<evidence type="ECO:0000256" key="20">
    <source>
        <dbReference type="ARBA" id="ARBA00023296"/>
    </source>
</evidence>
<keyword evidence="19" id="KW-0325">Glycoprotein</keyword>
<keyword evidence="20" id="KW-1160">Virus entry into host cell</keyword>
<evidence type="ECO:0000256" key="3">
    <source>
        <dbReference type="ARBA" id="ARBA00004563"/>
    </source>
</evidence>
<keyword evidence="15 24" id="KW-1133">Transmembrane helix</keyword>
<accession>K7X5W3</accession>
<evidence type="ECO:0000256" key="21">
    <source>
        <dbReference type="ARBA" id="ARBA00024648"/>
    </source>
</evidence>
<evidence type="ECO:0000256" key="18">
    <source>
        <dbReference type="ARBA" id="ARBA00023157"/>
    </source>
</evidence>
<dbReference type="InterPro" id="IPR001361">
    <property type="entry name" value="Gp90_EIAV"/>
</dbReference>
<evidence type="ECO:0000256" key="19">
    <source>
        <dbReference type="ARBA" id="ARBA00023180"/>
    </source>
</evidence>
<comment type="subunit">
    <text evidence="5">The mature envelope protein (Env) consists of a trimer of SU-TM heterodimers attached by noncovalent interactions or by a labile interchain disulfide bond.</text>
</comment>
<evidence type="ECO:0000256" key="9">
    <source>
        <dbReference type="ARBA" id="ARBA00022685"/>
    </source>
</evidence>
<sequence length="874" mass="98661">MVSIAFYGGIPGGVQTPIVQQSEPESKGSEKRDYEIFQPYCYDSSYKTKMAEGRDSRYQEEMIPKEESKGKEEKGRNDWWKIGMFMLCLLGAAGGILWWYEGTPDVHYIGLVAVGGRLNGSGMTNAIECWGTFPGCRPFTNYFSYKTNRSIHADNNTATLLNAYHREITYIYKTSCVDSDHCQEYVCQVVDMTDKNNTLTISITGNGTDYWGFQWLECNQTENAKTIVVPINEMVRIDNSSSWVPKGCNETWARVKQCPVDLLYGIHPIRLCVQPPFFLVKNDSSNDNSSNSTLSNCGPSIFLGILEDNKAVVTEGNCTLHRRNINRPLYYGQYIVPIFYKCSFNYTSCNNDSLISVIMYEPDNVQYLLCNINGTNNTSNNTSEINNASCIVQTFGIIGQAHLELPRKNKRITEPNFSHYNCTVNNKTEMQEWQLVKTSGITPIPISSRNEEGLIRHKRDFGLSAIVAAIVAATAIAASTTMSYIALTEASKIQDVVNHTLNVENNTLSATEMIERQINILYAMILQTHADVQLLKEKQQVEETFNLIGCIEKTHTFCHTGHPWNNSWGFLNDSTQWDTWVGEMEKYNQDILTTLHIARNNLEQAMITFNTPDSIAQFGKNIWDHIANWIPGLGASIIKYIVLFLIIYVVLTSMPKLLRHLLTTMTGAGSSASRYLKRKLHHKRASQDGHWDRDQYRVHLASVNDGSEGKFSRQRAFKNSWSGESEEYSSRRKHYEKSTKEFGKSFNGLADYEEITPAFIAPNVKKDAGEKNPSQGSLSLEIQSEGGNIYDCCIKAQEGTLAIPCCGFPLWLFWGLIIILGRLIGYGLRGLAKIIMFSGRVILLSINWLRKGLDYVGKMLNPSKSHVTMPCYDI</sequence>
<keyword evidence="10 24" id="KW-0812">Transmembrane</keyword>
<feature type="transmembrane region" description="Helical" evidence="24">
    <location>
        <begin position="79"/>
        <end position="100"/>
    </location>
</feature>
<evidence type="ECO:0000256" key="10">
    <source>
        <dbReference type="ARBA" id="ARBA00022692"/>
    </source>
</evidence>
<feature type="domain" description="Retroviral envelope protein GP41-like" evidence="25">
    <location>
        <begin position="485"/>
        <end position="661"/>
    </location>
</feature>
<feature type="transmembrane region" description="Helical" evidence="24">
    <location>
        <begin position="461"/>
        <end position="487"/>
    </location>
</feature>
<dbReference type="Pfam" id="PF00517">
    <property type="entry name" value="GP41"/>
    <property type="match status" value="1"/>
</dbReference>
<evidence type="ECO:0000256" key="12">
    <source>
        <dbReference type="ARBA" id="ARBA00022844"/>
    </source>
</evidence>
<evidence type="ECO:0000256" key="2">
    <source>
        <dbReference type="ARBA" id="ARBA00004505"/>
    </source>
</evidence>
<feature type="transmembrane region" description="Helical" evidence="24">
    <location>
        <begin position="801"/>
        <end position="824"/>
    </location>
</feature>
<reference evidence="26" key="1">
    <citation type="journal article" date="2013" name="J. Gen. Virol.">
        <title>Genetic characterization by composite sequence analysis of a new pathogenic field strain of equine infectious anemia virus from the 2006 outbreak in Ireland.</title>
        <authorList>
            <person name="Quinlivan M."/>
            <person name="Cook F."/>
            <person name="Kenna R."/>
            <person name="Callinan J.J."/>
            <person name="Cullinane A."/>
        </authorList>
    </citation>
    <scope>NUCLEOTIDE SEQUENCE</scope>
    <source>
        <strain evidence="26">F3</strain>
    </source>
</reference>